<accession>A0A1I7WIV4</accession>
<evidence type="ECO:0000313" key="1">
    <source>
        <dbReference type="Proteomes" id="UP000095283"/>
    </source>
</evidence>
<protein>
    <submittedName>
        <fullName evidence="2">Uncharacterized protein</fullName>
    </submittedName>
</protein>
<name>A0A1I7WIV4_HETBA</name>
<dbReference type="WBParaSite" id="Hba_04903">
    <property type="protein sequence ID" value="Hba_04903"/>
    <property type="gene ID" value="Hba_04903"/>
</dbReference>
<sequence length="92" mass="10764">MKATYSREQTKDRLKWFPGRKMSSSLINNKEVKTKQNNKGKFVSGWWKPITKAITSLFISLSLGLSLPRRILNDINYVCVMYQSINERITHK</sequence>
<proteinExistence type="predicted"/>
<keyword evidence="1" id="KW-1185">Reference proteome</keyword>
<organism evidence="1 2">
    <name type="scientific">Heterorhabditis bacteriophora</name>
    <name type="common">Entomopathogenic nematode worm</name>
    <dbReference type="NCBI Taxonomy" id="37862"/>
    <lineage>
        <taxon>Eukaryota</taxon>
        <taxon>Metazoa</taxon>
        <taxon>Ecdysozoa</taxon>
        <taxon>Nematoda</taxon>
        <taxon>Chromadorea</taxon>
        <taxon>Rhabditida</taxon>
        <taxon>Rhabditina</taxon>
        <taxon>Rhabditomorpha</taxon>
        <taxon>Strongyloidea</taxon>
        <taxon>Heterorhabditidae</taxon>
        <taxon>Heterorhabditis</taxon>
    </lineage>
</organism>
<dbReference type="AlphaFoldDB" id="A0A1I7WIV4"/>
<evidence type="ECO:0000313" key="2">
    <source>
        <dbReference type="WBParaSite" id="Hba_04903"/>
    </source>
</evidence>
<dbReference type="Proteomes" id="UP000095283">
    <property type="component" value="Unplaced"/>
</dbReference>
<reference evidence="2" key="1">
    <citation type="submission" date="2016-11" db="UniProtKB">
        <authorList>
            <consortium name="WormBaseParasite"/>
        </authorList>
    </citation>
    <scope>IDENTIFICATION</scope>
</reference>